<name>A0A1I7RJ04_BURXY</name>
<organism evidence="2 3">
    <name type="scientific">Bursaphelenchus xylophilus</name>
    <name type="common">Pinewood nematode worm</name>
    <name type="synonym">Aphelenchoides xylophilus</name>
    <dbReference type="NCBI Taxonomy" id="6326"/>
    <lineage>
        <taxon>Eukaryota</taxon>
        <taxon>Metazoa</taxon>
        <taxon>Ecdysozoa</taxon>
        <taxon>Nematoda</taxon>
        <taxon>Chromadorea</taxon>
        <taxon>Rhabditida</taxon>
        <taxon>Tylenchina</taxon>
        <taxon>Tylenchomorpha</taxon>
        <taxon>Aphelenchoidea</taxon>
        <taxon>Aphelenchoididae</taxon>
        <taxon>Bursaphelenchus</taxon>
    </lineage>
</organism>
<dbReference type="Proteomes" id="UP000095284">
    <property type="component" value="Unplaced"/>
</dbReference>
<protein>
    <submittedName>
        <fullName evidence="3">Uncharacterized protein</fullName>
    </submittedName>
</protein>
<evidence type="ECO:0000313" key="2">
    <source>
        <dbReference type="Proteomes" id="UP000095284"/>
    </source>
</evidence>
<accession>A0A1I7RJ04</accession>
<proteinExistence type="predicted"/>
<feature type="compositionally biased region" description="Low complexity" evidence="1">
    <location>
        <begin position="67"/>
        <end position="80"/>
    </location>
</feature>
<sequence length="199" mass="22287">MQPMSNYVSLGVYKPSDRFTVTPRRAYRQKGGYATTNRLENLLTPNSSSTISGSILSSRAPSTITLNQSSNQSSVPSGPVSPAPTRQNEGQRQPHYDFNQHYPSEDNLAKHRFSDVGQPKLRTGGGRSSFAQVEEPEVRFRERVRSEQPVLACELRREESLPSSGLIDFDREFQRVFKEFQSLHGGFGKAESGRTSLFN</sequence>
<feature type="region of interest" description="Disordered" evidence="1">
    <location>
        <begin position="66"/>
        <end position="103"/>
    </location>
</feature>
<reference evidence="3" key="1">
    <citation type="submission" date="2016-11" db="UniProtKB">
        <authorList>
            <consortium name="WormBaseParasite"/>
        </authorList>
    </citation>
    <scope>IDENTIFICATION</scope>
</reference>
<evidence type="ECO:0000256" key="1">
    <source>
        <dbReference type="SAM" id="MobiDB-lite"/>
    </source>
</evidence>
<dbReference type="AlphaFoldDB" id="A0A1I7RJ04"/>
<dbReference type="WBParaSite" id="BXY_0068600.1">
    <property type="protein sequence ID" value="BXY_0068600.1"/>
    <property type="gene ID" value="BXY_0068600"/>
</dbReference>
<evidence type="ECO:0000313" key="3">
    <source>
        <dbReference type="WBParaSite" id="BXY_0068600.1"/>
    </source>
</evidence>